<evidence type="ECO:0000256" key="5">
    <source>
        <dbReference type="HAMAP-Rule" id="MF_00182"/>
    </source>
</evidence>
<dbReference type="SUPFAM" id="SSF53328">
    <property type="entry name" value="Formyltransferase"/>
    <property type="match status" value="1"/>
</dbReference>
<keyword evidence="4 5" id="KW-0648">Protein biosynthesis</keyword>
<dbReference type="HAMAP" id="MF_00182">
    <property type="entry name" value="Formyl_trans"/>
    <property type="match status" value="1"/>
</dbReference>
<dbReference type="EC" id="2.1.2.9" evidence="2 5"/>
<dbReference type="CDD" id="cd08646">
    <property type="entry name" value="FMT_core_Met-tRNA-FMT_N"/>
    <property type="match status" value="1"/>
</dbReference>
<evidence type="ECO:0000256" key="2">
    <source>
        <dbReference type="ARBA" id="ARBA00012261"/>
    </source>
</evidence>
<feature type="binding site" evidence="5">
    <location>
        <begin position="109"/>
        <end position="112"/>
    </location>
    <ligand>
        <name>(6S)-5,6,7,8-tetrahydrofolate</name>
        <dbReference type="ChEBI" id="CHEBI:57453"/>
    </ligand>
</feature>
<dbReference type="InterPro" id="IPR005793">
    <property type="entry name" value="Formyl_trans_C"/>
</dbReference>
<evidence type="ECO:0000313" key="9">
    <source>
        <dbReference type="Proteomes" id="UP001595379"/>
    </source>
</evidence>
<sequence>MRLAFLGTPDFAAASLAEIAAAGHDIVRVYTQPPRPKGRGHEERKTPVHELAETLGLPVETPKSFKDPEVLAEFAALDLDVAVVVAYGQILPQAALDAPRFGCLNLHGSLLPRWRGAAPIQRTIMAGDARTGVQVMQMEAGLDTGPILLSETLRIDPFDTAGSLHDRMMATGAQMWPRALAALERGSLEARPQSEDGVTYAAKITPEEARIDWTRPADELSCHIRGLSPFPGAWFTLDAGGKPVRIKVLNAKAEEGEGVPGTALDDTLLIACSEGAVRLTRLQREGRGAMDAEDFLRGTAIPAGTVLG</sequence>
<dbReference type="InterPro" id="IPR041711">
    <property type="entry name" value="Met-tRNA-FMT_N"/>
</dbReference>
<dbReference type="InterPro" id="IPR011034">
    <property type="entry name" value="Formyl_transferase-like_C_sf"/>
</dbReference>
<feature type="domain" description="Formyl transferase C-terminal" evidence="7">
    <location>
        <begin position="203"/>
        <end position="298"/>
    </location>
</feature>
<evidence type="ECO:0000313" key="8">
    <source>
        <dbReference type="EMBL" id="MFC2925288.1"/>
    </source>
</evidence>
<dbReference type="InterPro" id="IPR005794">
    <property type="entry name" value="Fmt"/>
</dbReference>
<dbReference type="InterPro" id="IPR036477">
    <property type="entry name" value="Formyl_transf_N_sf"/>
</dbReference>
<dbReference type="Pfam" id="PF02911">
    <property type="entry name" value="Formyl_trans_C"/>
    <property type="match status" value="1"/>
</dbReference>
<dbReference type="PANTHER" id="PTHR11138">
    <property type="entry name" value="METHIONYL-TRNA FORMYLTRANSFERASE"/>
    <property type="match status" value="1"/>
</dbReference>
<evidence type="ECO:0000256" key="4">
    <source>
        <dbReference type="ARBA" id="ARBA00022917"/>
    </source>
</evidence>
<evidence type="ECO:0000256" key="3">
    <source>
        <dbReference type="ARBA" id="ARBA00022679"/>
    </source>
</evidence>
<name>A0ABV6ZVA2_9PROT</name>
<evidence type="ECO:0000256" key="1">
    <source>
        <dbReference type="ARBA" id="ARBA00010699"/>
    </source>
</evidence>
<evidence type="ECO:0000259" key="6">
    <source>
        <dbReference type="Pfam" id="PF00551"/>
    </source>
</evidence>
<proteinExistence type="inferred from homology"/>
<reference evidence="9" key="1">
    <citation type="journal article" date="2019" name="Int. J. Syst. Evol. Microbiol.">
        <title>The Global Catalogue of Microorganisms (GCM) 10K type strain sequencing project: providing services to taxonomists for standard genome sequencing and annotation.</title>
        <authorList>
            <consortium name="The Broad Institute Genomics Platform"/>
            <consortium name="The Broad Institute Genome Sequencing Center for Infectious Disease"/>
            <person name="Wu L."/>
            <person name="Ma J."/>
        </authorList>
    </citation>
    <scope>NUCLEOTIDE SEQUENCE [LARGE SCALE GENOMIC DNA]</scope>
    <source>
        <strain evidence="9">KCTC 52487</strain>
    </source>
</reference>
<comment type="function">
    <text evidence="5">Attaches a formyl group to the free amino group of methionyl-tRNA(fMet). The formyl group appears to play a dual role in the initiator identity of N-formylmethionyl-tRNA by promoting its recognition by IF2 and preventing the misappropriation of this tRNA by the elongation apparatus.</text>
</comment>
<dbReference type="RefSeq" id="WP_343165107.1">
    <property type="nucleotide sequence ID" value="NZ_JBHRSV010000002.1"/>
</dbReference>
<dbReference type="PANTHER" id="PTHR11138:SF5">
    <property type="entry name" value="METHIONYL-TRNA FORMYLTRANSFERASE, MITOCHONDRIAL"/>
    <property type="match status" value="1"/>
</dbReference>
<dbReference type="EMBL" id="JBHRSV010000002">
    <property type="protein sequence ID" value="MFC2925288.1"/>
    <property type="molecule type" value="Genomic_DNA"/>
</dbReference>
<accession>A0ABV6ZVA2</accession>
<dbReference type="NCBIfam" id="TIGR00460">
    <property type="entry name" value="fmt"/>
    <property type="match status" value="1"/>
</dbReference>
<keyword evidence="3 5" id="KW-0808">Transferase</keyword>
<dbReference type="Pfam" id="PF00551">
    <property type="entry name" value="Formyl_trans_N"/>
    <property type="match status" value="1"/>
</dbReference>
<evidence type="ECO:0000259" key="7">
    <source>
        <dbReference type="Pfam" id="PF02911"/>
    </source>
</evidence>
<organism evidence="8 9">
    <name type="scientific">Hyphobacterium vulgare</name>
    <dbReference type="NCBI Taxonomy" id="1736751"/>
    <lineage>
        <taxon>Bacteria</taxon>
        <taxon>Pseudomonadati</taxon>
        <taxon>Pseudomonadota</taxon>
        <taxon>Alphaproteobacteria</taxon>
        <taxon>Maricaulales</taxon>
        <taxon>Maricaulaceae</taxon>
        <taxon>Hyphobacterium</taxon>
    </lineage>
</organism>
<gene>
    <name evidence="5 8" type="primary">fmt</name>
    <name evidence="8" type="ORF">ACFOOR_04135</name>
</gene>
<dbReference type="SUPFAM" id="SSF50486">
    <property type="entry name" value="FMT C-terminal domain-like"/>
    <property type="match status" value="1"/>
</dbReference>
<dbReference type="Proteomes" id="UP001595379">
    <property type="component" value="Unassembled WGS sequence"/>
</dbReference>
<comment type="caution">
    <text evidence="8">The sequence shown here is derived from an EMBL/GenBank/DDBJ whole genome shotgun (WGS) entry which is preliminary data.</text>
</comment>
<dbReference type="Gene3D" id="3.40.50.12230">
    <property type="match status" value="1"/>
</dbReference>
<comment type="catalytic activity">
    <reaction evidence="5">
        <text>L-methionyl-tRNA(fMet) + (6R)-10-formyltetrahydrofolate = N-formyl-L-methionyl-tRNA(fMet) + (6S)-5,6,7,8-tetrahydrofolate + H(+)</text>
        <dbReference type="Rhea" id="RHEA:24380"/>
        <dbReference type="Rhea" id="RHEA-COMP:9952"/>
        <dbReference type="Rhea" id="RHEA-COMP:9953"/>
        <dbReference type="ChEBI" id="CHEBI:15378"/>
        <dbReference type="ChEBI" id="CHEBI:57453"/>
        <dbReference type="ChEBI" id="CHEBI:78530"/>
        <dbReference type="ChEBI" id="CHEBI:78844"/>
        <dbReference type="ChEBI" id="CHEBI:195366"/>
        <dbReference type="EC" id="2.1.2.9"/>
    </reaction>
</comment>
<keyword evidence="9" id="KW-1185">Reference proteome</keyword>
<dbReference type="GO" id="GO:0004479">
    <property type="term" value="F:methionyl-tRNA formyltransferase activity"/>
    <property type="evidence" value="ECO:0007669"/>
    <property type="project" value="UniProtKB-EC"/>
</dbReference>
<dbReference type="InterPro" id="IPR044135">
    <property type="entry name" value="Met-tRNA-FMT_C"/>
</dbReference>
<dbReference type="CDD" id="cd08704">
    <property type="entry name" value="Met_tRNA_FMT_C"/>
    <property type="match status" value="1"/>
</dbReference>
<protein>
    <recommendedName>
        <fullName evidence="2 5">Methionyl-tRNA formyltransferase</fullName>
        <ecNumber evidence="2 5">2.1.2.9</ecNumber>
    </recommendedName>
</protein>
<comment type="similarity">
    <text evidence="1 5">Belongs to the Fmt family.</text>
</comment>
<feature type="domain" description="Formyl transferase N-terminal" evidence="6">
    <location>
        <begin position="1"/>
        <end position="180"/>
    </location>
</feature>
<dbReference type="InterPro" id="IPR002376">
    <property type="entry name" value="Formyl_transf_N"/>
</dbReference>